<sequence>MQRDVRSPDKAPALRLMAHIETALVAVSAAALAAIMLIVVADVAGRYFLDAPFSWSYNVIGLWLMTAVFFLALPDTLTHHGHIAVDVFQHALPRPLMHLGLALGYAASVWVVALICKGGWTRFVKAWVNDEHIQALVPISTWVPYALLVIGTAALMLRCVVRAMGHLASLVTGRDLADLPPPPETGSVREDMI</sequence>
<name>A0A444MEN7_9RHOB</name>
<comment type="subunit">
    <text evidence="9">The complex comprises the extracytoplasmic solute receptor protein and the two transmembrane proteins.</text>
</comment>
<dbReference type="InterPro" id="IPR007387">
    <property type="entry name" value="TRAP_DctQ"/>
</dbReference>
<feature type="transmembrane region" description="Helical" evidence="9">
    <location>
        <begin position="55"/>
        <end position="74"/>
    </location>
</feature>
<keyword evidence="2 9" id="KW-0813">Transport</keyword>
<evidence type="ECO:0000256" key="8">
    <source>
        <dbReference type="ARBA" id="ARBA00038436"/>
    </source>
</evidence>
<feature type="transmembrane region" description="Helical" evidence="9">
    <location>
        <begin position="95"/>
        <end position="115"/>
    </location>
</feature>
<proteinExistence type="inferred from homology"/>
<evidence type="ECO:0000256" key="1">
    <source>
        <dbReference type="ARBA" id="ARBA00004429"/>
    </source>
</evidence>
<evidence type="ECO:0000256" key="4">
    <source>
        <dbReference type="ARBA" id="ARBA00022519"/>
    </source>
</evidence>
<keyword evidence="4 9" id="KW-0997">Cell inner membrane</keyword>
<evidence type="ECO:0000313" key="12">
    <source>
        <dbReference type="Proteomes" id="UP000287168"/>
    </source>
</evidence>
<comment type="similarity">
    <text evidence="8 9">Belongs to the TRAP transporter small permease family.</text>
</comment>
<reference evidence="11 12" key="1">
    <citation type="journal article" date="2015" name="Int. J. Syst. Evol. Microbiol.">
        <title>Gemmobacter intermedius sp. nov., isolated from a white stork (Ciconia ciconia).</title>
        <authorList>
            <person name="Kampfer P."/>
            <person name="Jerzak L."/>
            <person name="Wilharm G."/>
            <person name="Golke J."/>
            <person name="Busse H.J."/>
            <person name="Glaeser S.P."/>
        </authorList>
    </citation>
    <scope>NUCLEOTIDE SEQUENCE [LARGE SCALE GENOMIC DNA]</scope>
    <source>
        <strain evidence="11 12">119/4</strain>
    </source>
</reference>
<keyword evidence="5 9" id="KW-0812">Transmembrane</keyword>
<keyword evidence="12" id="KW-1185">Reference proteome</keyword>
<dbReference type="GO" id="GO:0005886">
    <property type="term" value="C:plasma membrane"/>
    <property type="evidence" value="ECO:0007669"/>
    <property type="project" value="UniProtKB-SubCell"/>
</dbReference>
<keyword evidence="3" id="KW-1003">Cell membrane</keyword>
<dbReference type="AlphaFoldDB" id="A0A444MEN7"/>
<dbReference type="InterPro" id="IPR055348">
    <property type="entry name" value="DctQ"/>
</dbReference>
<evidence type="ECO:0000313" key="11">
    <source>
        <dbReference type="EMBL" id="RWY43474.1"/>
    </source>
</evidence>
<comment type="caution">
    <text evidence="11">The sequence shown here is derived from an EMBL/GenBank/DDBJ whole genome shotgun (WGS) entry which is preliminary data.</text>
</comment>
<evidence type="ECO:0000256" key="9">
    <source>
        <dbReference type="RuleBase" id="RU369079"/>
    </source>
</evidence>
<feature type="domain" description="Tripartite ATP-independent periplasmic transporters DctQ component" evidence="10">
    <location>
        <begin position="35"/>
        <end position="165"/>
    </location>
</feature>
<dbReference type="RefSeq" id="WP_128486814.1">
    <property type="nucleotide sequence ID" value="NZ_JBHLXB010000050.1"/>
</dbReference>
<comment type="function">
    <text evidence="9">Part of the tripartite ATP-independent periplasmic (TRAP) transport system.</text>
</comment>
<keyword evidence="6 9" id="KW-1133">Transmembrane helix</keyword>
<comment type="subcellular location">
    <subcellularLocation>
        <location evidence="1 9">Cell inner membrane</location>
        <topology evidence="1 9">Multi-pass membrane protein</topology>
    </subcellularLocation>
</comment>
<accession>A0A444MEN7</accession>
<dbReference type="OrthoDB" id="4250245at2"/>
<keyword evidence="7 9" id="KW-0472">Membrane</keyword>
<dbReference type="Proteomes" id="UP000287168">
    <property type="component" value="Unassembled WGS sequence"/>
</dbReference>
<dbReference type="EMBL" id="SBLC01000004">
    <property type="protein sequence ID" value="RWY43474.1"/>
    <property type="molecule type" value="Genomic_DNA"/>
</dbReference>
<evidence type="ECO:0000256" key="7">
    <source>
        <dbReference type="ARBA" id="ARBA00023136"/>
    </source>
</evidence>
<dbReference type="PANTHER" id="PTHR35011">
    <property type="entry name" value="2,3-DIKETO-L-GULONATE TRAP TRANSPORTER SMALL PERMEASE PROTEIN YIAM"/>
    <property type="match status" value="1"/>
</dbReference>
<feature type="transmembrane region" description="Helical" evidence="9">
    <location>
        <begin position="135"/>
        <end position="157"/>
    </location>
</feature>
<evidence type="ECO:0000256" key="5">
    <source>
        <dbReference type="ARBA" id="ARBA00022692"/>
    </source>
</evidence>
<evidence type="ECO:0000256" key="2">
    <source>
        <dbReference type="ARBA" id="ARBA00022448"/>
    </source>
</evidence>
<evidence type="ECO:0000256" key="6">
    <source>
        <dbReference type="ARBA" id="ARBA00022989"/>
    </source>
</evidence>
<feature type="transmembrane region" description="Helical" evidence="9">
    <location>
        <begin position="23"/>
        <end position="49"/>
    </location>
</feature>
<protein>
    <recommendedName>
        <fullName evidence="9">TRAP transporter small permease protein</fullName>
    </recommendedName>
</protein>
<dbReference type="GO" id="GO:0015740">
    <property type="term" value="P:C4-dicarboxylate transport"/>
    <property type="evidence" value="ECO:0007669"/>
    <property type="project" value="TreeGrafter"/>
</dbReference>
<dbReference type="GO" id="GO:0022857">
    <property type="term" value="F:transmembrane transporter activity"/>
    <property type="evidence" value="ECO:0007669"/>
    <property type="project" value="UniProtKB-UniRule"/>
</dbReference>
<gene>
    <name evidence="11" type="ORF">EP867_03440</name>
</gene>
<dbReference type="Pfam" id="PF04290">
    <property type="entry name" value="DctQ"/>
    <property type="match status" value="1"/>
</dbReference>
<organism evidence="11 12">
    <name type="scientific">Falsigemmobacter intermedius</name>
    <dbReference type="NCBI Taxonomy" id="1553448"/>
    <lineage>
        <taxon>Bacteria</taxon>
        <taxon>Pseudomonadati</taxon>
        <taxon>Pseudomonadota</taxon>
        <taxon>Alphaproteobacteria</taxon>
        <taxon>Rhodobacterales</taxon>
        <taxon>Paracoccaceae</taxon>
        <taxon>Falsigemmobacter</taxon>
    </lineage>
</organism>
<evidence type="ECO:0000256" key="3">
    <source>
        <dbReference type="ARBA" id="ARBA00022475"/>
    </source>
</evidence>
<dbReference type="PANTHER" id="PTHR35011:SF10">
    <property type="entry name" value="TRAP TRANSPORTER SMALL PERMEASE PROTEIN"/>
    <property type="match status" value="1"/>
</dbReference>
<evidence type="ECO:0000259" key="10">
    <source>
        <dbReference type="Pfam" id="PF04290"/>
    </source>
</evidence>